<evidence type="ECO:0000259" key="14">
    <source>
        <dbReference type="PROSITE" id="PS50893"/>
    </source>
</evidence>
<comment type="catalytic activity">
    <reaction evidence="13">
        <text>Ni(2+)(out) + ATP + H2O = Ni(2+)(in) + ADP + phosphate + H(+)</text>
        <dbReference type="Rhea" id="RHEA:15557"/>
        <dbReference type="ChEBI" id="CHEBI:15377"/>
        <dbReference type="ChEBI" id="CHEBI:15378"/>
        <dbReference type="ChEBI" id="CHEBI:30616"/>
        <dbReference type="ChEBI" id="CHEBI:43474"/>
        <dbReference type="ChEBI" id="CHEBI:49786"/>
        <dbReference type="ChEBI" id="CHEBI:456216"/>
        <dbReference type="EC" id="7.2.2.11"/>
    </reaction>
    <physiologicalReaction direction="left-to-right" evidence="13">
        <dbReference type="Rhea" id="RHEA:15558"/>
    </physiologicalReaction>
</comment>
<keyword evidence="4" id="KW-1003">Cell membrane</keyword>
<evidence type="ECO:0000256" key="5">
    <source>
        <dbReference type="ARBA" id="ARBA00022741"/>
    </source>
</evidence>
<comment type="similarity">
    <text evidence="2">Belongs to the ABC transporter superfamily.</text>
</comment>
<sequence length="267" mass="28092">MSVLEIERLTVSFHRRDGLRRRITTDCVRDVSLAVARGEVLALFGASGAGKSLLAHAVMGLLPPNALAGGTMRFDGHVLDAPAQAALRGNRIALIPQSVGHLDPLATVGQQLRWAARRAGRPMTAPGAVAEALSRFDLAPAVAGTFPHTLSGGMARRVMLAMTMASGADLVLADEPSNGLDADNTARVFRCLKSFAEAGKAVIVISHDLPAALKIADRVVLLDRGQVVAEERADAFTSDGEALCAGYARSIWNALPQNGFSRACHEA</sequence>
<feature type="domain" description="ABC transporter" evidence="14">
    <location>
        <begin position="13"/>
        <end position="249"/>
    </location>
</feature>
<evidence type="ECO:0000256" key="11">
    <source>
        <dbReference type="ARBA" id="ARBA00039098"/>
    </source>
</evidence>
<evidence type="ECO:0000256" key="9">
    <source>
        <dbReference type="ARBA" id="ARBA00023136"/>
    </source>
</evidence>
<comment type="subunit">
    <text evidence="10">The complex is composed of two ATP-binding proteins (NikD and NikE), two transmembrane proteins (NikB and NikC) and a solute-binding protein (NikA).</text>
</comment>
<dbReference type="Proteomes" id="UP001177080">
    <property type="component" value="Unassembled WGS sequence"/>
</dbReference>
<dbReference type="InterPro" id="IPR017871">
    <property type="entry name" value="ABC_transporter-like_CS"/>
</dbReference>
<evidence type="ECO:0000313" key="16">
    <source>
        <dbReference type="Proteomes" id="UP001177080"/>
    </source>
</evidence>
<evidence type="ECO:0000256" key="2">
    <source>
        <dbReference type="ARBA" id="ARBA00005417"/>
    </source>
</evidence>
<comment type="caution">
    <text evidence="15">The sequence shown here is derived from an EMBL/GenBank/DDBJ whole genome shotgun (WGS) entry which is preliminary data.</text>
</comment>
<dbReference type="Pfam" id="PF00005">
    <property type="entry name" value="ABC_tran"/>
    <property type="match status" value="1"/>
</dbReference>
<comment type="subcellular location">
    <subcellularLocation>
        <location evidence="1">Cell inner membrane</location>
        <topology evidence="1">Peripheral membrane protein</topology>
    </subcellularLocation>
</comment>
<dbReference type="EC" id="7.2.2.11" evidence="11"/>
<keyword evidence="7" id="KW-1278">Translocase</keyword>
<dbReference type="PANTHER" id="PTHR43297:SF13">
    <property type="entry name" value="NICKEL ABC TRANSPORTER, ATP-BINDING PROTEIN"/>
    <property type="match status" value="1"/>
</dbReference>
<organism evidence="15 16">
    <name type="scientific">Shinella curvata</name>
    <dbReference type="NCBI Taxonomy" id="1817964"/>
    <lineage>
        <taxon>Bacteria</taxon>
        <taxon>Pseudomonadati</taxon>
        <taxon>Pseudomonadota</taxon>
        <taxon>Alphaproteobacteria</taxon>
        <taxon>Hyphomicrobiales</taxon>
        <taxon>Rhizobiaceae</taxon>
        <taxon>Shinella</taxon>
    </lineage>
</organism>
<evidence type="ECO:0000256" key="7">
    <source>
        <dbReference type="ARBA" id="ARBA00022967"/>
    </source>
</evidence>
<dbReference type="PANTHER" id="PTHR43297">
    <property type="entry name" value="OLIGOPEPTIDE TRANSPORT ATP-BINDING PROTEIN APPD"/>
    <property type="match status" value="1"/>
</dbReference>
<dbReference type="SMART" id="SM00382">
    <property type="entry name" value="AAA"/>
    <property type="match status" value="1"/>
</dbReference>
<dbReference type="EMBL" id="WHSC02000004">
    <property type="protein sequence ID" value="MDO6121601.1"/>
    <property type="molecule type" value="Genomic_DNA"/>
</dbReference>
<evidence type="ECO:0000256" key="13">
    <source>
        <dbReference type="ARBA" id="ARBA00048610"/>
    </source>
</evidence>
<keyword evidence="3" id="KW-0813">Transport</keyword>
<accession>A0ABT8XCY1</accession>
<evidence type="ECO:0000256" key="8">
    <source>
        <dbReference type="ARBA" id="ARBA00023065"/>
    </source>
</evidence>
<evidence type="ECO:0000256" key="12">
    <source>
        <dbReference type="ARBA" id="ARBA00044143"/>
    </source>
</evidence>
<keyword evidence="6 15" id="KW-0067">ATP-binding</keyword>
<keyword evidence="5" id="KW-0547">Nucleotide-binding</keyword>
<keyword evidence="16" id="KW-1185">Reference proteome</keyword>
<evidence type="ECO:0000313" key="15">
    <source>
        <dbReference type="EMBL" id="MDO6121601.1"/>
    </source>
</evidence>
<proteinExistence type="inferred from homology"/>
<evidence type="ECO:0000256" key="3">
    <source>
        <dbReference type="ARBA" id="ARBA00022448"/>
    </source>
</evidence>
<keyword evidence="9" id="KW-0472">Membrane</keyword>
<dbReference type="PROSITE" id="PS50893">
    <property type="entry name" value="ABC_TRANSPORTER_2"/>
    <property type="match status" value="1"/>
</dbReference>
<dbReference type="InterPro" id="IPR027417">
    <property type="entry name" value="P-loop_NTPase"/>
</dbReference>
<evidence type="ECO:0000256" key="10">
    <source>
        <dbReference type="ARBA" id="ARBA00038669"/>
    </source>
</evidence>
<protein>
    <recommendedName>
        <fullName evidence="12">Nickel import system ATP-binding protein NikD</fullName>
        <ecNumber evidence="11">7.2.2.11</ecNumber>
    </recommendedName>
</protein>
<evidence type="ECO:0000256" key="4">
    <source>
        <dbReference type="ARBA" id="ARBA00022475"/>
    </source>
</evidence>
<dbReference type="GO" id="GO:0005524">
    <property type="term" value="F:ATP binding"/>
    <property type="evidence" value="ECO:0007669"/>
    <property type="project" value="UniProtKB-KW"/>
</dbReference>
<keyword evidence="8" id="KW-0406">Ion transport</keyword>
<gene>
    <name evidence="15" type="ORF">GB928_010455</name>
</gene>
<dbReference type="Gene3D" id="3.40.50.300">
    <property type="entry name" value="P-loop containing nucleotide triphosphate hydrolases"/>
    <property type="match status" value="1"/>
</dbReference>
<evidence type="ECO:0000256" key="1">
    <source>
        <dbReference type="ARBA" id="ARBA00004417"/>
    </source>
</evidence>
<dbReference type="InterPro" id="IPR003439">
    <property type="entry name" value="ABC_transporter-like_ATP-bd"/>
</dbReference>
<dbReference type="InterPro" id="IPR003593">
    <property type="entry name" value="AAA+_ATPase"/>
</dbReference>
<dbReference type="InterPro" id="IPR050388">
    <property type="entry name" value="ABC_Ni/Peptide_Import"/>
</dbReference>
<dbReference type="PROSITE" id="PS00211">
    <property type="entry name" value="ABC_TRANSPORTER_1"/>
    <property type="match status" value="1"/>
</dbReference>
<reference evidence="15" key="1">
    <citation type="submission" date="2022-04" db="EMBL/GenBank/DDBJ databases">
        <title>Shinella lacus sp. nov., a novel member of the genus Shinella from water.</title>
        <authorList>
            <person name="Deng Y."/>
        </authorList>
    </citation>
    <scope>NUCLEOTIDE SEQUENCE</scope>
    <source>
        <strain evidence="15">JCM 31239</strain>
    </source>
</reference>
<dbReference type="RefSeq" id="WP_244761512.1">
    <property type="nucleotide sequence ID" value="NZ_JALJCJ010000003.1"/>
</dbReference>
<evidence type="ECO:0000256" key="6">
    <source>
        <dbReference type="ARBA" id="ARBA00022840"/>
    </source>
</evidence>
<name>A0ABT8XCY1_9HYPH</name>
<dbReference type="SUPFAM" id="SSF52540">
    <property type="entry name" value="P-loop containing nucleoside triphosphate hydrolases"/>
    <property type="match status" value="1"/>
</dbReference>